<feature type="transmembrane region" description="Helical" evidence="6">
    <location>
        <begin position="225"/>
        <end position="249"/>
    </location>
</feature>
<dbReference type="Pfam" id="PF12698">
    <property type="entry name" value="ABC2_membrane_3"/>
    <property type="match status" value="1"/>
</dbReference>
<feature type="transmembrane region" description="Helical" evidence="6">
    <location>
        <begin position="350"/>
        <end position="369"/>
    </location>
</feature>
<feature type="transmembrane region" description="Helical" evidence="6">
    <location>
        <begin position="21"/>
        <end position="42"/>
    </location>
</feature>
<evidence type="ECO:0000256" key="3">
    <source>
        <dbReference type="ARBA" id="ARBA00022692"/>
    </source>
</evidence>
<dbReference type="AlphaFoldDB" id="A0A2N0ZJP7"/>
<evidence type="ECO:0000256" key="5">
    <source>
        <dbReference type="ARBA" id="ARBA00023136"/>
    </source>
</evidence>
<dbReference type="RefSeq" id="WP_066192928.1">
    <property type="nucleotide sequence ID" value="NZ_JARMMB010000020.1"/>
</dbReference>
<keyword evidence="2" id="KW-1003">Cell membrane</keyword>
<evidence type="ECO:0000313" key="8">
    <source>
        <dbReference type="EMBL" id="PKG29749.1"/>
    </source>
</evidence>
<feature type="transmembrane region" description="Helical" evidence="6">
    <location>
        <begin position="323"/>
        <end position="343"/>
    </location>
</feature>
<comment type="subcellular location">
    <subcellularLocation>
        <location evidence="1">Cell membrane</location>
        <topology evidence="1">Multi-pass membrane protein</topology>
    </subcellularLocation>
</comment>
<dbReference type="InterPro" id="IPR013525">
    <property type="entry name" value="ABC2_TM"/>
</dbReference>
<accession>A0A2N0ZJP7</accession>
<evidence type="ECO:0000313" key="9">
    <source>
        <dbReference type="Proteomes" id="UP000233343"/>
    </source>
</evidence>
<reference evidence="8 9" key="1">
    <citation type="journal article" date="2010" name="Int. J. Syst. Evol. Microbiol.">
        <title>Bacillus horneckiae sp. nov., isolated from a spacecraft-assembly clean room.</title>
        <authorList>
            <person name="Vaishampayan P."/>
            <person name="Probst A."/>
            <person name="Krishnamurthi S."/>
            <person name="Ghosh S."/>
            <person name="Osman S."/>
            <person name="McDowall A."/>
            <person name="Ruckmani A."/>
            <person name="Mayilraj S."/>
            <person name="Venkateswaran K."/>
        </authorList>
    </citation>
    <scope>NUCLEOTIDE SEQUENCE [LARGE SCALE GENOMIC DNA]</scope>
    <source>
        <strain evidence="9">1PO1SC</strain>
    </source>
</reference>
<evidence type="ECO:0000259" key="7">
    <source>
        <dbReference type="Pfam" id="PF12698"/>
    </source>
</evidence>
<proteinExistence type="predicted"/>
<feature type="transmembrane region" description="Helical" evidence="6">
    <location>
        <begin position="298"/>
        <end position="317"/>
    </location>
</feature>
<sequence length="398" mass="44251">MRNSKKVAKWEYKKNMKSKSFIISLLLTPALFLLFAFLPGLFDSLSQKDEVNVYVQDEINALKGIEPSLKAQGITWNIEKTDKNMSSYIKEHENTAYLLLDETAVDNGRLEVFTNESMPQTFDQELSALAGSIQLLQLESLSLTPEQTNLITQGISIESVAVSEETKEENPLKRLVPGILAGAILLSVITTGMMIFQSASGEKKEKVSEIVLSSITPGELMQGKIIGYFALGMTQAFVWLICLLPFFIWKLDFPVVEYLLVPETIVLVFIAILGYLLFAALFAGLGASFEDVDSTSNFQGIVFILPWLPLFLIAPVLNDPSGIIAQAASYFPLTAPGILIIRLSVLEQWPWLEIIVALSLLIVSIWVLMKIAGKIFSIGILKYGKNATPQEMLKWLKY</sequence>
<dbReference type="PANTHER" id="PTHR30294">
    <property type="entry name" value="MEMBRANE COMPONENT OF ABC TRANSPORTER YHHJ-RELATED"/>
    <property type="match status" value="1"/>
</dbReference>
<dbReference type="PANTHER" id="PTHR30294:SF29">
    <property type="entry name" value="MULTIDRUG ABC TRANSPORTER PERMEASE YBHS-RELATED"/>
    <property type="match status" value="1"/>
</dbReference>
<keyword evidence="9" id="KW-1185">Reference proteome</keyword>
<comment type="caution">
    <text evidence="8">The sequence shown here is derived from an EMBL/GenBank/DDBJ whole genome shotgun (WGS) entry which is preliminary data.</text>
</comment>
<evidence type="ECO:0000256" key="4">
    <source>
        <dbReference type="ARBA" id="ARBA00022989"/>
    </source>
</evidence>
<evidence type="ECO:0000256" key="6">
    <source>
        <dbReference type="SAM" id="Phobius"/>
    </source>
</evidence>
<keyword evidence="4 6" id="KW-1133">Transmembrane helix</keyword>
<feature type="domain" description="ABC-2 type transporter transmembrane" evidence="7">
    <location>
        <begin position="19"/>
        <end position="372"/>
    </location>
</feature>
<gene>
    <name evidence="8" type="ORF">CWS20_07745</name>
</gene>
<feature type="transmembrane region" description="Helical" evidence="6">
    <location>
        <begin position="175"/>
        <end position="196"/>
    </location>
</feature>
<protein>
    <submittedName>
        <fullName evidence="8">ABC transporter permease</fullName>
    </submittedName>
</protein>
<keyword evidence="3 6" id="KW-0812">Transmembrane</keyword>
<evidence type="ECO:0000256" key="2">
    <source>
        <dbReference type="ARBA" id="ARBA00022475"/>
    </source>
</evidence>
<name>A0A2N0ZJP7_9BACI</name>
<feature type="transmembrane region" description="Helical" evidence="6">
    <location>
        <begin position="264"/>
        <end position="286"/>
    </location>
</feature>
<dbReference type="Proteomes" id="UP000233343">
    <property type="component" value="Unassembled WGS sequence"/>
</dbReference>
<dbReference type="GO" id="GO:0140359">
    <property type="term" value="F:ABC-type transporter activity"/>
    <property type="evidence" value="ECO:0007669"/>
    <property type="project" value="InterPro"/>
</dbReference>
<dbReference type="InterPro" id="IPR051449">
    <property type="entry name" value="ABC-2_transporter_component"/>
</dbReference>
<keyword evidence="5 6" id="KW-0472">Membrane</keyword>
<organism evidence="8 9">
    <name type="scientific">Cytobacillus horneckiae</name>
    <dbReference type="NCBI Taxonomy" id="549687"/>
    <lineage>
        <taxon>Bacteria</taxon>
        <taxon>Bacillati</taxon>
        <taxon>Bacillota</taxon>
        <taxon>Bacilli</taxon>
        <taxon>Bacillales</taxon>
        <taxon>Bacillaceae</taxon>
        <taxon>Cytobacillus</taxon>
    </lineage>
</organism>
<dbReference type="EMBL" id="PISD01000013">
    <property type="protein sequence ID" value="PKG29749.1"/>
    <property type="molecule type" value="Genomic_DNA"/>
</dbReference>
<evidence type="ECO:0000256" key="1">
    <source>
        <dbReference type="ARBA" id="ARBA00004651"/>
    </source>
</evidence>
<dbReference type="GO" id="GO:0005886">
    <property type="term" value="C:plasma membrane"/>
    <property type="evidence" value="ECO:0007669"/>
    <property type="project" value="UniProtKB-SubCell"/>
</dbReference>